<evidence type="ECO:0000256" key="6">
    <source>
        <dbReference type="ARBA" id="ARBA00022552"/>
    </source>
</evidence>
<name>A0A1B8PN29_MORNO</name>
<evidence type="ECO:0000259" key="14">
    <source>
        <dbReference type="Pfam" id="PF20260"/>
    </source>
</evidence>
<feature type="domain" description="Ribosomal RNA small subunit methyltransferase E methyltransferase" evidence="13">
    <location>
        <begin position="74"/>
        <end position="232"/>
    </location>
</feature>
<protein>
    <recommendedName>
        <fullName evidence="4 12">Ribosomal RNA small subunit methyltransferase E</fullName>
        <ecNumber evidence="3 12">2.1.1.193</ecNumber>
    </recommendedName>
</protein>
<dbReference type="SUPFAM" id="SSF88697">
    <property type="entry name" value="PUA domain-like"/>
    <property type="match status" value="1"/>
</dbReference>
<comment type="similarity">
    <text evidence="2 12">Belongs to the RNA methyltransferase RsmE family.</text>
</comment>
<dbReference type="NCBIfam" id="NF008692">
    <property type="entry name" value="PRK11713.1-5"/>
    <property type="match status" value="1"/>
</dbReference>
<organism evidence="15 16">
    <name type="scientific">Moraxella nonliquefaciens</name>
    <dbReference type="NCBI Taxonomy" id="478"/>
    <lineage>
        <taxon>Bacteria</taxon>
        <taxon>Pseudomonadati</taxon>
        <taxon>Pseudomonadota</taxon>
        <taxon>Gammaproteobacteria</taxon>
        <taxon>Moraxellales</taxon>
        <taxon>Moraxellaceae</taxon>
        <taxon>Moraxella</taxon>
    </lineage>
</organism>
<keyword evidence="7 12" id="KW-0489">Methyltransferase</keyword>
<keyword evidence="8 12" id="KW-0808">Transferase</keyword>
<dbReference type="Proteomes" id="UP000092671">
    <property type="component" value="Unassembled WGS sequence"/>
</dbReference>
<evidence type="ECO:0000256" key="1">
    <source>
        <dbReference type="ARBA" id="ARBA00004496"/>
    </source>
</evidence>
<dbReference type="EMBL" id="LZDN01000001">
    <property type="protein sequence ID" value="OBX52458.1"/>
    <property type="molecule type" value="Genomic_DNA"/>
</dbReference>
<evidence type="ECO:0000256" key="12">
    <source>
        <dbReference type="PIRNR" id="PIRNR015601"/>
    </source>
</evidence>
<evidence type="ECO:0000256" key="5">
    <source>
        <dbReference type="ARBA" id="ARBA00022490"/>
    </source>
</evidence>
<proteinExistence type="inferred from homology"/>
<dbReference type="GO" id="GO:0005737">
    <property type="term" value="C:cytoplasm"/>
    <property type="evidence" value="ECO:0007669"/>
    <property type="project" value="UniProtKB-SubCell"/>
</dbReference>
<comment type="catalytic activity">
    <reaction evidence="11 12">
        <text>uridine(1498) in 16S rRNA + S-adenosyl-L-methionine = N(3)-methyluridine(1498) in 16S rRNA + S-adenosyl-L-homocysteine + H(+)</text>
        <dbReference type="Rhea" id="RHEA:42920"/>
        <dbReference type="Rhea" id="RHEA-COMP:10283"/>
        <dbReference type="Rhea" id="RHEA-COMP:10284"/>
        <dbReference type="ChEBI" id="CHEBI:15378"/>
        <dbReference type="ChEBI" id="CHEBI:57856"/>
        <dbReference type="ChEBI" id="CHEBI:59789"/>
        <dbReference type="ChEBI" id="CHEBI:65315"/>
        <dbReference type="ChEBI" id="CHEBI:74502"/>
        <dbReference type="EC" id="2.1.1.193"/>
    </reaction>
</comment>
<evidence type="ECO:0000313" key="16">
    <source>
        <dbReference type="Proteomes" id="UP000092671"/>
    </source>
</evidence>
<feature type="domain" description="Ribosomal RNA small subunit methyltransferase E PUA-like" evidence="14">
    <location>
        <begin position="17"/>
        <end position="63"/>
    </location>
</feature>
<comment type="function">
    <text evidence="10 12">Specifically methylates the N3 position of the uracil ring of uridine 1498 (m3U1498) in 16S rRNA. Acts on the fully assembled 30S ribosomal subunit.</text>
</comment>
<dbReference type="InterPro" id="IPR046887">
    <property type="entry name" value="RsmE_PUA-like"/>
</dbReference>
<dbReference type="AlphaFoldDB" id="A0A1B8PN29"/>
<accession>A0A1B8PN29</accession>
<evidence type="ECO:0000256" key="2">
    <source>
        <dbReference type="ARBA" id="ARBA00005528"/>
    </source>
</evidence>
<evidence type="ECO:0000259" key="13">
    <source>
        <dbReference type="Pfam" id="PF04452"/>
    </source>
</evidence>
<evidence type="ECO:0000256" key="7">
    <source>
        <dbReference type="ARBA" id="ARBA00022603"/>
    </source>
</evidence>
<comment type="caution">
    <text evidence="15">The sequence shown here is derived from an EMBL/GenBank/DDBJ whole genome shotgun (WGS) entry which is preliminary data.</text>
</comment>
<dbReference type="PANTHER" id="PTHR30027:SF3">
    <property type="entry name" value="16S RRNA (URACIL(1498)-N(3))-METHYLTRANSFERASE"/>
    <property type="match status" value="1"/>
</dbReference>
<gene>
    <name evidence="15" type="ORF">A9Z60_02010</name>
</gene>
<dbReference type="EC" id="2.1.1.193" evidence="3 12"/>
<keyword evidence="6 12" id="KW-0698">rRNA processing</keyword>
<evidence type="ECO:0000256" key="10">
    <source>
        <dbReference type="ARBA" id="ARBA00025699"/>
    </source>
</evidence>
<dbReference type="Pfam" id="PF20260">
    <property type="entry name" value="PUA_4"/>
    <property type="match status" value="1"/>
</dbReference>
<evidence type="ECO:0000256" key="4">
    <source>
        <dbReference type="ARBA" id="ARBA00013673"/>
    </source>
</evidence>
<dbReference type="SUPFAM" id="SSF75217">
    <property type="entry name" value="alpha/beta knot"/>
    <property type="match status" value="1"/>
</dbReference>
<evidence type="ECO:0000256" key="8">
    <source>
        <dbReference type="ARBA" id="ARBA00022679"/>
    </source>
</evidence>
<dbReference type="Pfam" id="PF04452">
    <property type="entry name" value="Methyltrans_RNA"/>
    <property type="match status" value="1"/>
</dbReference>
<dbReference type="InterPro" id="IPR006700">
    <property type="entry name" value="RsmE"/>
</dbReference>
<evidence type="ECO:0000313" key="15">
    <source>
        <dbReference type="EMBL" id="OBX52458.1"/>
    </source>
</evidence>
<dbReference type="InterPro" id="IPR029026">
    <property type="entry name" value="tRNA_m1G_MTases_N"/>
</dbReference>
<dbReference type="PANTHER" id="PTHR30027">
    <property type="entry name" value="RIBOSOMAL RNA SMALL SUBUNIT METHYLTRANSFERASE E"/>
    <property type="match status" value="1"/>
</dbReference>
<dbReference type="InterPro" id="IPR029028">
    <property type="entry name" value="Alpha/beta_knot_MTases"/>
</dbReference>
<keyword evidence="5 12" id="KW-0963">Cytoplasm</keyword>
<dbReference type="InterPro" id="IPR046886">
    <property type="entry name" value="RsmE_MTase_dom"/>
</dbReference>
<reference evidence="15 16" key="1">
    <citation type="submission" date="2016-06" db="EMBL/GenBank/DDBJ databases">
        <title>Draft genome of Moraxella nonliquefaciens CCUG 60284.</title>
        <authorList>
            <person name="Salva-Serra F."/>
            <person name="Engstrom-Jakobsson H."/>
            <person name="Thorell K."/>
            <person name="Gonzales-Siles L."/>
            <person name="Karlsson R."/>
            <person name="Boulund F."/>
            <person name="Engstrand L."/>
            <person name="Kristiansson E."/>
            <person name="Moore E."/>
        </authorList>
    </citation>
    <scope>NUCLEOTIDE SEQUENCE [LARGE SCALE GENOMIC DNA]</scope>
    <source>
        <strain evidence="15 16">CCUG 60284</strain>
    </source>
</reference>
<dbReference type="Gene3D" id="3.40.1280.10">
    <property type="match status" value="1"/>
</dbReference>
<keyword evidence="9 12" id="KW-0949">S-adenosyl-L-methionine</keyword>
<evidence type="ECO:0000256" key="11">
    <source>
        <dbReference type="ARBA" id="ARBA00047944"/>
    </source>
</evidence>
<dbReference type="RefSeq" id="WP_066891305.1">
    <property type="nucleotide sequence ID" value="NZ_LZDN01000001.1"/>
</dbReference>
<dbReference type="CDD" id="cd18084">
    <property type="entry name" value="RsmE-like"/>
    <property type="match status" value="1"/>
</dbReference>
<evidence type="ECO:0000256" key="3">
    <source>
        <dbReference type="ARBA" id="ARBA00012328"/>
    </source>
</evidence>
<dbReference type="GO" id="GO:0070042">
    <property type="term" value="F:rRNA (uridine-N3-)-methyltransferase activity"/>
    <property type="evidence" value="ECO:0007669"/>
    <property type="project" value="TreeGrafter"/>
</dbReference>
<dbReference type="NCBIfam" id="TIGR00046">
    <property type="entry name" value="RsmE family RNA methyltransferase"/>
    <property type="match status" value="1"/>
</dbReference>
<dbReference type="InterPro" id="IPR015947">
    <property type="entry name" value="PUA-like_sf"/>
</dbReference>
<dbReference type="OrthoDB" id="9815641at2"/>
<sequence length="238" mass="26440">MRFFVDMPLAVHDTIILPDDVYHHWTKVLRADIGDTATLFNGQGGEYIATLNHIDKKSASVHIDEFNPSNHALSYRVTLIQAMSKGERMDYTVQKACEMGVSAIQLITTERSERLRYERDHKKLIHWQKIAISACEQCGLNIIPTILPPITLTDALGICTDELKIVMSLSDDTHRYTPKAPLPSTISILVGAEGGLSDDEIEMCHKHGFLSWTIGERVLRTETAGVVALAGLQVMGQS</sequence>
<comment type="subcellular location">
    <subcellularLocation>
        <location evidence="1 12">Cytoplasm</location>
    </subcellularLocation>
</comment>
<dbReference type="PIRSF" id="PIRSF015601">
    <property type="entry name" value="MTase_slr0722"/>
    <property type="match status" value="1"/>
</dbReference>
<evidence type="ECO:0000256" key="9">
    <source>
        <dbReference type="ARBA" id="ARBA00022691"/>
    </source>
</evidence>
<dbReference type="GO" id="GO:0070475">
    <property type="term" value="P:rRNA base methylation"/>
    <property type="evidence" value="ECO:0007669"/>
    <property type="project" value="TreeGrafter"/>
</dbReference>